<feature type="compositionally biased region" description="Polar residues" evidence="1">
    <location>
        <begin position="1"/>
        <end position="13"/>
    </location>
</feature>
<feature type="region of interest" description="Disordered" evidence="1">
    <location>
        <begin position="1"/>
        <end position="47"/>
    </location>
</feature>
<organism evidence="2">
    <name type="scientific">Culex pipiens</name>
    <name type="common">House mosquito</name>
    <dbReference type="NCBI Taxonomy" id="7175"/>
    <lineage>
        <taxon>Eukaryota</taxon>
        <taxon>Metazoa</taxon>
        <taxon>Ecdysozoa</taxon>
        <taxon>Arthropoda</taxon>
        <taxon>Hexapoda</taxon>
        <taxon>Insecta</taxon>
        <taxon>Pterygota</taxon>
        <taxon>Neoptera</taxon>
        <taxon>Endopterygota</taxon>
        <taxon>Diptera</taxon>
        <taxon>Nematocera</taxon>
        <taxon>Culicoidea</taxon>
        <taxon>Culicidae</taxon>
        <taxon>Culicinae</taxon>
        <taxon>Culicini</taxon>
        <taxon>Culex</taxon>
        <taxon>Culex</taxon>
    </lineage>
</organism>
<accession>A0A8D8H5P5</accession>
<dbReference type="EMBL" id="HBUE01304431">
    <property type="protein sequence ID" value="CAG6580424.1"/>
    <property type="molecule type" value="Transcribed_RNA"/>
</dbReference>
<dbReference type="EMBL" id="HBUE01304430">
    <property type="protein sequence ID" value="CAG6580421.1"/>
    <property type="molecule type" value="Transcribed_RNA"/>
</dbReference>
<dbReference type="EMBL" id="HBUE01304429">
    <property type="protein sequence ID" value="CAG6580419.1"/>
    <property type="molecule type" value="Transcribed_RNA"/>
</dbReference>
<proteinExistence type="predicted"/>
<dbReference type="EMBL" id="HBUE01198355">
    <property type="protein sequence ID" value="CAG6528671.1"/>
    <property type="molecule type" value="Transcribed_RNA"/>
</dbReference>
<dbReference type="EMBL" id="HBUE01198357">
    <property type="protein sequence ID" value="CAG6528676.1"/>
    <property type="molecule type" value="Transcribed_RNA"/>
</dbReference>
<sequence>MLTVQVRRNGSTMRRNRSPALPVSSQQARPDRKNGTPRNPSRLGQASTAKHLLPICTQTCGRSHIADSSALPVERKIIAFEDRSTHVRRKLNRLSRNQLRCRIDSGMRSILMSLVSRIVRNESPLKINATIMRKVVGSRNLSDIMKTIVKNISCIRSRPGPANITMDTIMKKLVIVKI</sequence>
<evidence type="ECO:0000313" key="2">
    <source>
        <dbReference type="EMBL" id="CAG6528679.1"/>
    </source>
</evidence>
<name>A0A8D8H5P5_CULPI</name>
<dbReference type="EMBL" id="HBUE01304426">
    <property type="protein sequence ID" value="CAG6580411.1"/>
    <property type="molecule type" value="Transcribed_RNA"/>
</dbReference>
<dbReference type="EMBL" id="HBUE01198353">
    <property type="protein sequence ID" value="CAG6528666.1"/>
    <property type="molecule type" value="Transcribed_RNA"/>
</dbReference>
<feature type="compositionally biased region" description="Polar residues" evidence="1">
    <location>
        <begin position="36"/>
        <end position="47"/>
    </location>
</feature>
<dbReference type="EMBL" id="HBUE01198356">
    <property type="protein sequence ID" value="CAG6528674.1"/>
    <property type="molecule type" value="Transcribed_RNA"/>
</dbReference>
<evidence type="ECO:0000256" key="1">
    <source>
        <dbReference type="SAM" id="MobiDB-lite"/>
    </source>
</evidence>
<dbReference type="EMBL" id="HBUE01198358">
    <property type="protein sequence ID" value="CAG6528679.1"/>
    <property type="molecule type" value="Transcribed_RNA"/>
</dbReference>
<dbReference type="EMBL" id="HBUE01304428">
    <property type="protein sequence ID" value="CAG6580416.1"/>
    <property type="molecule type" value="Transcribed_RNA"/>
</dbReference>
<reference evidence="2" key="1">
    <citation type="submission" date="2021-05" db="EMBL/GenBank/DDBJ databases">
        <authorList>
            <person name="Alioto T."/>
            <person name="Alioto T."/>
            <person name="Gomez Garrido J."/>
        </authorList>
    </citation>
    <scope>NUCLEOTIDE SEQUENCE</scope>
</reference>
<protein>
    <submittedName>
        <fullName evidence="2">(northern house mosquito) hypothetical protein</fullName>
    </submittedName>
</protein>
<dbReference type="AlphaFoldDB" id="A0A8D8H5P5"/>